<dbReference type="EMBL" id="JACICE010000001">
    <property type="protein sequence ID" value="MBB3774273.1"/>
    <property type="molecule type" value="Genomic_DNA"/>
</dbReference>
<protein>
    <submittedName>
        <fullName evidence="4">Acetoin utilization deacetylase AcuC-like enzyme</fullName>
    </submittedName>
</protein>
<organism evidence="4 5">
    <name type="scientific">Erythrobacter ramosus</name>
    <dbReference type="NCBI Taxonomy" id="35811"/>
    <lineage>
        <taxon>Bacteria</taxon>
        <taxon>Pseudomonadati</taxon>
        <taxon>Pseudomonadota</taxon>
        <taxon>Alphaproteobacteria</taxon>
        <taxon>Sphingomonadales</taxon>
        <taxon>Erythrobacteraceae</taxon>
        <taxon>Erythrobacter/Porphyrobacter group</taxon>
        <taxon>Erythrobacter</taxon>
    </lineage>
</organism>
<dbReference type="PANTHER" id="PTHR10625:SF19">
    <property type="entry name" value="HISTONE DEACETYLASE 12"/>
    <property type="match status" value="1"/>
</dbReference>
<comment type="caution">
    <text evidence="4">The sequence shown here is derived from an EMBL/GenBank/DDBJ whole genome shotgun (WGS) entry which is preliminary data.</text>
</comment>
<dbReference type="Gene3D" id="3.40.800.20">
    <property type="entry name" value="Histone deacetylase domain"/>
    <property type="match status" value="1"/>
</dbReference>
<evidence type="ECO:0000313" key="4">
    <source>
        <dbReference type="EMBL" id="MBB3774273.1"/>
    </source>
</evidence>
<evidence type="ECO:0000256" key="1">
    <source>
        <dbReference type="ARBA" id="ARBA00005947"/>
    </source>
</evidence>
<sequence>MVFWFWTVSHVSPTRRDGRPEILHVVHHADYAAGHGAPRPDRGTFRFDKYYLVMEELRTSGAPITEHAPQPMPREWLEAVHCPDYVDQVFRAEVPRDKERRIGFPVTPAITSRVRHTNGGTWLAAQLARQHGYAANSAAGSHHALHDTGAGYCVFNDLAVTANRLIAEAHAARVLIVDLDVHQGDGTASLTAGREDIFTLSLHAEKNFPVRKARSSRDVGLPDGVDDDGYMEALTRHLPQVFAEFAPDFELYQAGVDPHGDDKLGRLALTDAGLALRDRFIIGESRRRGVPVASALGGGYGDDPRIVAARHAASMLTMAEANSAFPTPTSTK</sequence>
<keyword evidence="5" id="KW-1185">Reference proteome</keyword>
<reference evidence="4 5" key="1">
    <citation type="submission" date="2020-08" db="EMBL/GenBank/DDBJ databases">
        <title>Genomic Encyclopedia of Type Strains, Phase IV (KMG-IV): sequencing the most valuable type-strain genomes for metagenomic binning, comparative biology and taxonomic classification.</title>
        <authorList>
            <person name="Goeker M."/>
        </authorList>
    </citation>
    <scope>NUCLEOTIDE SEQUENCE [LARGE SCALE GENOMIC DNA]</scope>
    <source>
        <strain evidence="4 5">DSM 8510</strain>
    </source>
</reference>
<dbReference type="PRINTS" id="PR01270">
    <property type="entry name" value="HDASUPER"/>
</dbReference>
<dbReference type="InterPro" id="IPR023696">
    <property type="entry name" value="Ureohydrolase_dom_sf"/>
</dbReference>
<evidence type="ECO:0000259" key="3">
    <source>
        <dbReference type="Pfam" id="PF00850"/>
    </source>
</evidence>
<name>A0ABR6HUD3_9SPHN</name>
<dbReference type="SUPFAM" id="SSF52768">
    <property type="entry name" value="Arginase/deacetylase"/>
    <property type="match status" value="1"/>
</dbReference>
<evidence type="ECO:0000256" key="2">
    <source>
        <dbReference type="ARBA" id="ARBA00022801"/>
    </source>
</evidence>
<dbReference type="Pfam" id="PF00850">
    <property type="entry name" value="Hist_deacetyl"/>
    <property type="match status" value="1"/>
</dbReference>
<dbReference type="InterPro" id="IPR023801">
    <property type="entry name" value="His_deacetylse_dom"/>
</dbReference>
<dbReference type="InterPro" id="IPR000286">
    <property type="entry name" value="HDACs"/>
</dbReference>
<dbReference type="CDD" id="cd09993">
    <property type="entry name" value="HDAC_classIV"/>
    <property type="match status" value="1"/>
</dbReference>
<dbReference type="Proteomes" id="UP000548685">
    <property type="component" value="Unassembled WGS sequence"/>
</dbReference>
<proteinExistence type="inferred from homology"/>
<gene>
    <name evidence="4" type="ORF">FHS52_000216</name>
</gene>
<feature type="domain" description="Histone deacetylase" evidence="3">
    <location>
        <begin position="48"/>
        <end position="303"/>
    </location>
</feature>
<keyword evidence="2" id="KW-0378">Hydrolase</keyword>
<dbReference type="PANTHER" id="PTHR10625">
    <property type="entry name" value="HISTONE DEACETYLASE HDAC1-RELATED"/>
    <property type="match status" value="1"/>
</dbReference>
<dbReference type="InterPro" id="IPR037138">
    <property type="entry name" value="His_deacetylse_dom_sf"/>
</dbReference>
<dbReference type="InterPro" id="IPR044150">
    <property type="entry name" value="HDAC_classIV"/>
</dbReference>
<evidence type="ECO:0000313" key="5">
    <source>
        <dbReference type="Proteomes" id="UP000548685"/>
    </source>
</evidence>
<comment type="similarity">
    <text evidence="1">Belongs to the histone deacetylase family.</text>
</comment>
<accession>A0ABR6HUD3</accession>